<reference evidence="8" key="2">
    <citation type="journal article" date="2009" name="PLoS Genet.">
        <title>Phylogenomics of unusual histone H2A Variants in Bdelloid rotifers.</title>
        <authorList>
            <person name="Van Doninck K."/>
            <person name="Mandigo M.L."/>
            <person name="Hur J.H."/>
            <person name="Wang P."/>
            <person name="Guglielmini J."/>
            <person name="Milinkovitch M.C."/>
            <person name="Lane W.S."/>
            <person name="Meselson M."/>
        </authorList>
    </citation>
    <scope>NUCLEOTIDE SEQUENCE</scope>
    <source>
        <strain evidence="8">Prhis-4</strain>
    </source>
</reference>
<dbReference type="PANTHER" id="PTHR11960">
    <property type="entry name" value="EUKARYOTIC TRANSLATION INITIATION FACTOR 4E RELATED"/>
    <property type="match status" value="1"/>
</dbReference>
<dbReference type="GO" id="GO:0016281">
    <property type="term" value="C:eukaryotic translation initiation factor 4F complex"/>
    <property type="evidence" value="ECO:0007669"/>
    <property type="project" value="TreeGrafter"/>
</dbReference>
<dbReference type="PROSITE" id="PS00813">
    <property type="entry name" value="IF4E"/>
    <property type="match status" value="1"/>
</dbReference>
<keyword evidence="4 6" id="KW-0694">RNA-binding</keyword>
<dbReference type="AlphaFoldDB" id="B5AHC0"/>
<evidence type="ECO:0000256" key="6">
    <source>
        <dbReference type="RuleBase" id="RU004374"/>
    </source>
</evidence>
<keyword evidence="5 6" id="KW-0648">Protein biosynthesis</keyword>
<evidence type="ECO:0000256" key="5">
    <source>
        <dbReference type="ARBA" id="ARBA00022917"/>
    </source>
</evidence>
<dbReference type="GO" id="GO:0003743">
    <property type="term" value="F:translation initiation factor activity"/>
    <property type="evidence" value="ECO:0007669"/>
    <property type="project" value="UniProtKB-KW"/>
</dbReference>
<reference evidence="8" key="1">
    <citation type="journal article" date="2009" name="Mol. Biol. Evol.">
        <title>Degenerate tetraploidy was established before bdelloid rotifer families diverged.</title>
        <authorList>
            <person name="Hur J.H."/>
            <person name="Van Doninck K."/>
            <person name="Mandigo M.L."/>
            <person name="Meselson M."/>
        </authorList>
    </citation>
    <scope>NUCLEOTIDE SEQUENCE</scope>
    <source>
        <strain evidence="8">Prhis-4</strain>
    </source>
</reference>
<evidence type="ECO:0000256" key="4">
    <source>
        <dbReference type="ARBA" id="ARBA00022884"/>
    </source>
</evidence>
<name>B5AHC0_PHIRO</name>
<dbReference type="SUPFAM" id="SSF55418">
    <property type="entry name" value="eIF4e-like"/>
    <property type="match status" value="1"/>
</dbReference>
<dbReference type="InterPro" id="IPR023398">
    <property type="entry name" value="TIF_eIF4e-like"/>
</dbReference>
<dbReference type="PANTHER" id="PTHR11960:SF8">
    <property type="entry name" value="EUKARYOTIC TRANSLATION INITIATION FACTOR 4E1-RELATED"/>
    <property type="match status" value="1"/>
</dbReference>
<proteinExistence type="inferred from homology"/>
<evidence type="ECO:0000256" key="7">
    <source>
        <dbReference type="SAM" id="MobiDB-lite"/>
    </source>
</evidence>
<feature type="region of interest" description="Disordered" evidence="7">
    <location>
        <begin position="1"/>
        <end position="31"/>
    </location>
</feature>
<evidence type="ECO:0000313" key="8">
    <source>
        <dbReference type="EMBL" id="ACF75515.1"/>
    </source>
</evidence>
<keyword evidence="3" id="KW-0810">Translation regulation</keyword>
<dbReference type="GO" id="GO:0006417">
    <property type="term" value="P:regulation of translation"/>
    <property type="evidence" value="ECO:0007669"/>
    <property type="project" value="UniProtKB-KW"/>
</dbReference>
<sequence length="268" mass="31624">MDEFSNERNDSQSDDLYTTPISPLSPQEKSPPVAPLPLLNINFLPEQIQIDFNHVKEMQNYIQSSDDLTFPLQDSWTFWYFKNDRMSDWKDNLINITTVTTVESFWAVFNHLQVASRLGQGCDYFLFKSHIQPMWEDAYNRTGGRWSLNLNKNQRANELDRYWLNTLLSLIGDQYSDADYVNGCVVSVRSKGDRISLWTRDWRHAEVTKRIGNRFREVADISRSYQLIFEVRRNNDRMIIIWTVFSLFQSHDDQESKRGPSSKILFRA</sequence>
<protein>
    <submittedName>
        <fullName evidence="8">Translation initiation factor eIF-4E</fullName>
    </submittedName>
</protein>
<accession>B5AHC0</accession>
<dbReference type="GO" id="GO:0000340">
    <property type="term" value="F:RNA 7-methylguanosine cap binding"/>
    <property type="evidence" value="ECO:0007669"/>
    <property type="project" value="TreeGrafter"/>
</dbReference>
<dbReference type="Pfam" id="PF01652">
    <property type="entry name" value="IF4E"/>
    <property type="match status" value="1"/>
</dbReference>
<feature type="compositionally biased region" description="Basic and acidic residues" evidence="7">
    <location>
        <begin position="1"/>
        <end position="11"/>
    </location>
</feature>
<feature type="compositionally biased region" description="Polar residues" evidence="7">
    <location>
        <begin position="14"/>
        <end position="28"/>
    </location>
</feature>
<organism evidence="8">
    <name type="scientific">Philodina roseola</name>
    <name type="common">Rotifer</name>
    <dbReference type="NCBI Taxonomy" id="96448"/>
    <lineage>
        <taxon>Eukaryota</taxon>
        <taxon>Metazoa</taxon>
        <taxon>Spiralia</taxon>
        <taxon>Gnathifera</taxon>
        <taxon>Rotifera</taxon>
        <taxon>Eurotatoria</taxon>
        <taxon>Bdelloidea</taxon>
        <taxon>Philodinida</taxon>
        <taxon>Philodinidae</taxon>
        <taxon>Philodina</taxon>
    </lineage>
</organism>
<dbReference type="Gene3D" id="3.30.760.10">
    <property type="entry name" value="RNA Cap, Translation Initiation Factor Eif4e"/>
    <property type="match status" value="1"/>
</dbReference>
<evidence type="ECO:0000256" key="3">
    <source>
        <dbReference type="ARBA" id="ARBA00022845"/>
    </source>
</evidence>
<dbReference type="EMBL" id="EU850441">
    <property type="protein sequence ID" value="ACF75515.1"/>
    <property type="molecule type" value="Genomic_DNA"/>
</dbReference>
<keyword evidence="2 6" id="KW-0396">Initiation factor</keyword>
<dbReference type="InterPro" id="IPR019770">
    <property type="entry name" value="TIF_eIF_4E_CS"/>
</dbReference>
<evidence type="ECO:0000256" key="1">
    <source>
        <dbReference type="ARBA" id="ARBA00009860"/>
    </source>
</evidence>
<dbReference type="InterPro" id="IPR001040">
    <property type="entry name" value="TIF_eIF_4E"/>
</dbReference>
<comment type="similarity">
    <text evidence="1 6">Belongs to the eukaryotic initiation factor 4E family.</text>
</comment>
<evidence type="ECO:0000256" key="2">
    <source>
        <dbReference type="ARBA" id="ARBA00022540"/>
    </source>
</evidence>